<evidence type="ECO:0000256" key="2">
    <source>
        <dbReference type="ARBA" id="ARBA00007783"/>
    </source>
</evidence>
<proteinExistence type="inferred from homology"/>
<dbReference type="GO" id="GO:0140359">
    <property type="term" value="F:ABC-type transporter activity"/>
    <property type="evidence" value="ECO:0007669"/>
    <property type="project" value="InterPro"/>
</dbReference>
<comment type="caution">
    <text evidence="11">The sequence shown here is derived from an EMBL/GenBank/DDBJ whole genome shotgun (WGS) entry which is preliminary data.</text>
</comment>
<dbReference type="GO" id="GO:0015920">
    <property type="term" value="P:lipopolysaccharide transport"/>
    <property type="evidence" value="ECO:0007669"/>
    <property type="project" value="TreeGrafter"/>
</dbReference>
<evidence type="ECO:0000313" key="12">
    <source>
        <dbReference type="Proteomes" id="UP000025171"/>
    </source>
</evidence>
<feature type="transmembrane region" description="Helical" evidence="9">
    <location>
        <begin position="97"/>
        <end position="116"/>
    </location>
</feature>
<dbReference type="PANTHER" id="PTHR30413">
    <property type="entry name" value="INNER MEMBRANE TRANSPORT PERMEASE"/>
    <property type="match status" value="1"/>
</dbReference>
<feature type="transmembrane region" description="Helical" evidence="9">
    <location>
        <begin position="137"/>
        <end position="165"/>
    </location>
</feature>
<evidence type="ECO:0000256" key="4">
    <source>
        <dbReference type="ARBA" id="ARBA00022475"/>
    </source>
</evidence>
<feature type="transmembrane region" description="Helical" evidence="9">
    <location>
        <begin position="171"/>
        <end position="194"/>
    </location>
</feature>
<evidence type="ECO:0000256" key="6">
    <source>
        <dbReference type="ARBA" id="ARBA00022692"/>
    </source>
</evidence>
<evidence type="ECO:0000313" key="11">
    <source>
        <dbReference type="EMBL" id="KCZ94545.1"/>
    </source>
</evidence>
<sequence>MKIVTDERLPKDISAAPLSESQKTIIDADRGLFSMAWGDLWDFRELVFFMVWRDVSARYKQTVLGIAWAVIQPVLTMIVFIFIFGRIARIPTGGVPYSLMAFAAIVPWTYFSQAVSRSGLGMVKEANLISKVYFPRIILPLATTITPLIDFVLAFLFLTGMLVWYQVAPNLAVVFLPLFIVMAIVAAFGFSLWLAALNVRYRDVQYLIPFFVQIGMFASPVAYMTSLVPEQWRLFYELNPMVAVIEGFRWCLLGTPAPSFEMVGMGLLTIAIVLPSGFFYFKATERTFADII</sequence>
<evidence type="ECO:0000256" key="3">
    <source>
        <dbReference type="ARBA" id="ARBA00022448"/>
    </source>
</evidence>
<keyword evidence="3 9" id="KW-0813">Transport</keyword>
<reference evidence="11 12" key="1">
    <citation type="journal article" date="2014" name="Antonie Van Leeuwenhoek">
        <title>Hyphomonas beringensis sp. nov. and Hyphomonas chukchiensis sp. nov., isolated from surface seawater of the Bering Sea and Chukchi Sea.</title>
        <authorList>
            <person name="Li C."/>
            <person name="Lai Q."/>
            <person name="Li G."/>
            <person name="Dong C."/>
            <person name="Wang J."/>
            <person name="Liao Y."/>
            <person name="Shao Z."/>
        </authorList>
    </citation>
    <scope>NUCLEOTIDE SEQUENCE [LARGE SCALE GENOMIC DNA]</scope>
    <source>
        <strain evidence="11 12">MHS-2</strain>
    </source>
</reference>
<keyword evidence="7 9" id="KW-1133">Transmembrane helix</keyword>
<feature type="transmembrane region" description="Helical" evidence="9">
    <location>
        <begin position="262"/>
        <end position="281"/>
    </location>
</feature>
<dbReference type="PANTHER" id="PTHR30413:SF8">
    <property type="entry name" value="TRANSPORT PERMEASE PROTEIN"/>
    <property type="match status" value="1"/>
</dbReference>
<evidence type="ECO:0000256" key="8">
    <source>
        <dbReference type="ARBA" id="ARBA00023136"/>
    </source>
</evidence>
<protein>
    <recommendedName>
        <fullName evidence="9">Transport permease protein</fullName>
    </recommendedName>
</protein>
<name>A0A059FV48_9PROT</name>
<comment type="similarity">
    <text evidence="2 9">Belongs to the ABC-2 integral membrane protein family.</text>
</comment>
<dbReference type="eggNOG" id="COG1682">
    <property type="taxonomic scope" value="Bacteria"/>
</dbReference>
<evidence type="ECO:0000256" key="7">
    <source>
        <dbReference type="ARBA" id="ARBA00022989"/>
    </source>
</evidence>
<keyword evidence="12" id="KW-1185">Reference proteome</keyword>
<keyword evidence="5" id="KW-0997">Cell inner membrane</keyword>
<dbReference type="Pfam" id="PF01061">
    <property type="entry name" value="ABC2_membrane"/>
    <property type="match status" value="1"/>
</dbReference>
<dbReference type="InterPro" id="IPR013525">
    <property type="entry name" value="ABC2_TM"/>
</dbReference>
<keyword evidence="6 9" id="KW-0812">Transmembrane</keyword>
<dbReference type="AlphaFoldDB" id="A0A059FV48"/>
<feature type="domain" description="ABC transmembrane type-2" evidence="10">
    <location>
        <begin position="64"/>
        <end position="284"/>
    </location>
</feature>
<accession>A0A059FV48</accession>
<feature type="transmembrane region" description="Helical" evidence="9">
    <location>
        <begin position="206"/>
        <end position="225"/>
    </location>
</feature>
<feature type="transmembrane region" description="Helical" evidence="9">
    <location>
        <begin position="63"/>
        <end position="85"/>
    </location>
</feature>
<evidence type="ECO:0000256" key="1">
    <source>
        <dbReference type="ARBA" id="ARBA00004429"/>
    </source>
</evidence>
<dbReference type="EMBL" id="ARYK01000001">
    <property type="protein sequence ID" value="KCZ94545.1"/>
    <property type="molecule type" value="Genomic_DNA"/>
</dbReference>
<dbReference type="PROSITE" id="PS51012">
    <property type="entry name" value="ABC_TM2"/>
    <property type="match status" value="1"/>
</dbReference>
<dbReference type="OrthoDB" id="9786910at2"/>
<dbReference type="STRING" id="1280950.HJO_04185"/>
<dbReference type="GO" id="GO:0005886">
    <property type="term" value="C:plasma membrane"/>
    <property type="evidence" value="ECO:0007669"/>
    <property type="project" value="UniProtKB-SubCell"/>
</dbReference>
<organism evidence="11 12">
    <name type="scientific">Hyphomonas johnsonii MHS-2</name>
    <dbReference type="NCBI Taxonomy" id="1280950"/>
    <lineage>
        <taxon>Bacteria</taxon>
        <taxon>Pseudomonadati</taxon>
        <taxon>Pseudomonadota</taxon>
        <taxon>Alphaproteobacteria</taxon>
        <taxon>Hyphomonadales</taxon>
        <taxon>Hyphomonadaceae</taxon>
        <taxon>Hyphomonas</taxon>
    </lineage>
</organism>
<dbReference type="Proteomes" id="UP000025171">
    <property type="component" value="Unassembled WGS sequence"/>
</dbReference>
<keyword evidence="4 9" id="KW-1003">Cell membrane</keyword>
<keyword evidence="8 9" id="KW-0472">Membrane</keyword>
<dbReference type="PATRIC" id="fig|1280950.3.peg.853"/>
<evidence type="ECO:0000259" key="10">
    <source>
        <dbReference type="PROSITE" id="PS51012"/>
    </source>
</evidence>
<comment type="subcellular location">
    <subcellularLocation>
        <location evidence="1 9">Cell inner membrane</location>
        <topology evidence="1 9">Multi-pass membrane protein</topology>
    </subcellularLocation>
</comment>
<evidence type="ECO:0000256" key="5">
    <source>
        <dbReference type="ARBA" id="ARBA00022519"/>
    </source>
</evidence>
<dbReference type="InterPro" id="IPR047817">
    <property type="entry name" value="ABC2_TM_bact-type"/>
</dbReference>
<evidence type="ECO:0000256" key="9">
    <source>
        <dbReference type="RuleBase" id="RU361157"/>
    </source>
</evidence>
<gene>
    <name evidence="11" type="ORF">HJO_04185</name>
</gene>